<proteinExistence type="predicted"/>
<feature type="transmembrane region" description="Helical" evidence="1">
    <location>
        <begin position="31"/>
        <end position="51"/>
    </location>
</feature>
<gene>
    <name evidence="2" type="ORF">BJ878DRAFT_529871</name>
</gene>
<evidence type="ECO:0000313" key="3">
    <source>
        <dbReference type="Proteomes" id="UP000887226"/>
    </source>
</evidence>
<reference evidence="2" key="1">
    <citation type="journal article" date="2021" name="IMA Fungus">
        <title>Genomic characterization of three marine fungi, including Emericellopsis atlantica sp. nov. with signatures of a generalist lifestyle and marine biomass degradation.</title>
        <authorList>
            <person name="Hagestad O.C."/>
            <person name="Hou L."/>
            <person name="Andersen J.H."/>
            <person name="Hansen E.H."/>
            <person name="Altermark B."/>
            <person name="Li C."/>
            <person name="Kuhnert E."/>
            <person name="Cox R.J."/>
            <person name="Crous P.W."/>
            <person name="Spatafora J.W."/>
            <person name="Lail K."/>
            <person name="Amirebrahimi M."/>
            <person name="Lipzen A."/>
            <person name="Pangilinan J."/>
            <person name="Andreopoulos W."/>
            <person name="Hayes R.D."/>
            <person name="Ng V."/>
            <person name="Grigoriev I.V."/>
            <person name="Jackson S.A."/>
            <person name="Sutton T.D.S."/>
            <person name="Dobson A.D.W."/>
            <person name="Rama T."/>
        </authorList>
    </citation>
    <scope>NUCLEOTIDE SEQUENCE</scope>
    <source>
        <strain evidence="2">TRa3180A</strain>
    </source>
</reference>
<keyword evidence="1" id="KW-1133">Transmembrane helix</keyword>
<evidence type="ECO:0000256" key="1">
    <source>
        <dbReference type="SAM" id="Phobius"/>
    </source>
</evidence>
<dbReference type="AlphaFoldDB" id="A0A9P7YUG7"/>
<dbReference type="EMBL" id="MU254755">
    <property type="protein sequence ID" value="KAG9239891.1"/>
    <property type="molecule type" value="Genomic_DNA"/>
</dbReference>
<keyword evidence="3" id="KW-1185">Reference proteome</keyword>
<sequence>MWSSFLMTATQGFLVLTSVPGMCKSAIAYSIVWWLLFAIPLTLSGCATVRISKSGTICFNTWRPISETLQPVPMQPHSAGASSDKENWIFSYEYPR</sequence>
<keyword evidence="1" id="KW-0812">Transmembrane</keyword>
<dbReference type="Proteomes" id="UP000887226">
    <property type="component" value="Unassembled WGS sequence"/>
</dbReference>
<organism evidence="2 3">
    <name type="scientific">Calycina marina</name>
    <dbReference type="NCBI Taxonomy" id="1763456"/>
    <lineage>
        <taxon>Eukaryota</taxon>
        <taxon>Fungi</taxon>
        <taxon>Dikarya</taxon>
        <taxon>Ascomycota</taxon>
        <taxon>Pezizomycotina</taxon>
        <taxon>Leotiomycetes</taxon>
        <taxon>Helotiales</taxon>
        <taxon>Pezizellaceae</taxon>
        <taxon>Calycina</taxon>
    </lineage>
</organism>
<accession>A0A9P7YUG7</accession>
<protein>
    <submittedName>
        <fullName evidence="2">Uncharacterized protein</fullName>
    </submittedName>
</protein>
<keyword evidence="1" id="KW-0472">Membrane</keyword>
<evidence type="ECO:0000313" key="2">
    <source>
        <dbReference type="EMBL" id="KAG9239891.1"/>
    </source>
</evidence>
<name>A0A9P7YUG7_9HELO</name>
<comment type="caution">
    <text evidence="2">The sequence shown here is derived from an EMBL/GenBank/DDBJ whole genome shotgun (WGS) entry which is preliminary data.</text>
</comment>